<dbReference type="Proteomes" id="UP001458880">
    <property type="component" value="Unassembled WGS sequence"/>
</dbReference>
<organism evidence="1 2">
    <name type="scientific">Popillia japonica</name>
    <name type="common">Japanese beetle</name>
    <dbReference type="NCBI Taxonomy" id="7064"/>
    <lineage>
        <taxon>Eukaryota</taxon>
        <taxon>Metazoa</taxon>
        <taxon>Ecdysozoa</taxon>
        <taxon>Arthropoda</taxon>
        <taxon>Hexapoda</taxon>
        <taxon>Insecta</taxon>
        <taxon>Pterygota</taxon>
        <taxon>Neoptera</taxon>
        <taxon>Endopterygota</taxon>
        <taxon>Coleoptera</taxon>
        <taxon>Polyphaga</taxon>
        <taxon>Scarabaeiformia</taxon>
        <taxon>Scarabaeidae</taxon>
        <taxon>Rutelinae</taxon>
        <taxon>Popillia</taxon>
    </lineage>
</organism>
<dbReference type="EMBL" id="JASPKY010000755">
    <property type="protein sequence ID" value="KAK9685726.1"/>
    <property type="molecule type" value="Genomic_DNA"/>
</dbReference>
<comment type="caution">
    <text evidence="1">The sequence shown here is derived from an EMBL/GenBank/DDBJ whole genome shotgun (WGS) entry which is preliminary data.</text>
</comment>
<name>A0AAW1I9M9_POPJA</name>
<keyword evidence="2" id="KW-1185">Reference proteome</keyword>
<evidence type="ECO:0000313" key="1">
    <source>
        <dbReference type="EMBL" id="KAK9685726.1"/>
    </source>
</evidence>
<gene>
    <name evidence="1" type="ORF">QE152_g37715</name>
</gene>
<accession>A0AAW1I9M9</accession>
<sequence>MLLSKPEHSGVPSEQSSTTWGEISSILEAVISQNRPPASVRVMFPKDVLEELKTKRKRYGRIHPGSIVVLLQTHTSPIPQRRVLTTKSKIQ</sequence>
<proteinExistence type="predicted"/>
<dbReference type="AlphaFoldDB" id="A0AAW1I9M9"/>
<protein>
    <submittedName>
        <fullName evidence="1">Uncharacterized protein</fullName>
    </submittedName>
</protein>
<evidence type="ECO:0000313" key="2">
    <source>
        <dbReference type="Proteomes" id="UP001458880"/>
    </source>
</evidence>
<reference evidence="1 2" key="1">
    <citation type="journal article" date="2024" name="BMC Genomics">
        <title>De novo assembly and annotation of Popillia japonica's genome with initial clues to its potential as an invasive pest.</title>
        <authorList>
            <person name="Cucini C."/>
            <person name="Boschi S."/>
            <person name="Funari R."/>
            <person name="Cardaioli E."/>
            <person name="Iannotti N."/>
            <person name="Marturano G."/>
            <person name="Paoli F."/>
            <person name="Bruttini M."/>
            <person name="Carapelli A."/>
            <person name="Frati F."/>
            <person name="Nardi F."/>
        </authorList>
    </citation>
    <scope>NUCLEOTIDE SEQUENCE [LARGE SCALE GENOMIC DNA]</scope>
    <source>
        <strain evidence="1">DMR45628</strain>
    </source>
</reference>